<protein>
    <submittedName>
        <fullName evidence="5">Sugar ABC transporter</fullName>
    </submittedName>
</protein>
<gene>
    <name evidence="5" type="ORF">PWYN_04140</name>
</gene>
<dbReference type="Proteomes" id="UP000029734">
    <property type="component" value="Unassembled WGS sequence"/>
</dbReference>
<dbReference type="InterPro" id="IPR050490">
    <property type="entry name" value="Bact_solute-bd_prot1"/>
</dbReference>
<dbReference type="PROSITE" id="PS51257">
    <property type="entry name" value="PROKAR_LIPOPROTEIN"/>
    <property type="match status" value="1"/>
</dbReference>
<dbReference type="CDD" id="cd13580">
    <property type="entry name" value="PBP2_AlgQ_like_1"/>
    <property type="match status" value="1"/>
</dbReference>
<reference evidence="5 6" key="2">
    <citation type="submission" date="2014-10" db="EMBL/GenBank/DDBJ databases">
        <title>Comparative genomics of the Paenibacillus odorifer group.</title>
        <authorList>
            <person name="Tsai Y.-C."/>
            <person name="Martin N."/>
            <person name="Korlach J."/>
            <person name="Wiedmann M."/>
        </authorList>
    </citation>
    <scope>NUCLEOTIDE SEQUENCE [LARGE SCALE GENOMIC DNA]</scope>
    <source>
        <strain evidence="5 6">DSM 18334</strain>
    </source>
</reference>
<dbReference type="PANTHER" id="PTHR43649:SF34">
    <property type="entry name" value="ABC TRANSPORTER PERIPLASMIC-BINDING PROTEIN YCJN-RELATED"/>
    <property type="match status" value="1"/>
</dbReference>
<proteinExistence type="inferred from homology"/>
<dbReference type="eggNOG" id="COG1653">
    <property type="taxonomic scope" value="Bacteria"/>
</dbReference>
<dbReference type="RefSeq" id="WP_036648768.1">
    <property type="nucleotide sequence ID" value="NZ_JQCR01000002.1"/>
</dbReference>
<evidence type="ECO:0000256" key="3">
    <source>
        <dbReference type="ARBA" id="ARBA00022729"/>
    </source>
</evidence>
<dbReference type="EMBL" id="JQCR01000002">
    <property type="protein sequence ID" value="KGE18645.1"/>
    <property type="molecule type" value="Genomic_DNA"/>
</dbReference>
<evidence type="ECO:0000256" key="4">
    <source>
        <dbReference type="SAM" id="SignalP"/>
    </source>
</evidence>
<comment type="similarity">
    <text evidence="1">Belongs to the bacterial solute-binding protein 1 family.</text>
</comment>
<dbReference type="InterPro" id="IPR006059">
    <property type="entry name" value="SBP"/>
</dbReference>
<keyword evidence="6" id="KW-1185">Reference proteome</keyword>
<dbReference type="Pfam" id="PF01547">
    <property type="entry name" value="SBP_bac_1"/>
    <property type="match status" value="1"/>
</dbReference>
<comment type="caution">
    <text evidence="5">The sequence shown here is derived from an EMBL/GenBank/DDBJ whole genome shotgun (WGS) entry which is preliminary data.</text>
</comment>
<accession>A0A098M7X5</accession>
<organism evidence="5 6">
    <name type="scientific">Paenibacillus wynnii</name>
    <dbReference type="NCBI Taxonomy" id="268407"/>
    <lineage>
        <taxon>Bacteria</taxon>
        <taxon>Bacillati</taxon>
        <taxon>Bacillota</taxon>
        <taxon>Bacilli</taxon>
        <taxon>Bacillales</taxon>
        <taxon>Paenibacillaceae</taxon>
        <taxon>Paenibacillus</taxon>
    </lineage>
</organism>
<dbReference type="STRING" id="268407.PWYN_04140"/>
<evidence type="ECO:0000313" key="5">
    <source>
        <dbReference type="EMBL" id="KGE18645.1"/>
    </source>
</evidence>
<evidence type="ECO:0000256" key="2">
    <source>
        <dbReference type="ARBA" id="ARBA00022448"/>
    </source>
</evidence>
<reference evidence="5 6" key="1">
    <citation type="submission" date="2014-08" db="EMBL/GenBank/DDBJ databases">
        <authorList>
            <person name="den Bakker H.C."/>
        </authorList>
    </citation>
    <scope>NUCLEOTIDE SEQUENCE [LARGE SCALE GENOMIC DNA]</scope>
    <source>
        <strain evidence="5 6">DSM 18334</strain>
    </source>
</reference>
<dbReference type="SUPFAM" id="SSF53850">
    <property type="entry name" value="Periplasmic binding protein-like II"/>
    <property type="match status" value="1"/>
</dbReference>
<evidence type="ECO:0000313" key="6">
    <source>
        <dbReference type="Proteomes" id="UP000029734"/>
    </source>
</evidence>
<feature type="chain" id="PRO_5001945747" evidence="4">
    <location>
        <begin position="21"/>
        <end position="531"/>
    </location>
</feature>
<keyword evidence="3 4" id="KW-0732">Signal</keyword>
<feature type="signal peptide" evidence="4">
    <location>
        <begin position="1"/>
        <end position="20"/>
    </location>
</feature>
<name>A0A098M7X5_9BACL</name>
<dbReference type="Gene3D" id="3.40.190.10">
    <property type="entry name" value="Periplasmic binding protein-like II"/>
    <property type="match status" value="2"/>
</dbReference>
<keyword evidence="2" id="KW-0813">Transport</keyword>
<dbReference type="AlphaFoldDB" id="A0A098M7X5"/>
<evidence type="ECO:0000256" key="1">
    <source>
        <dbReference type="ARBA" id="ARBA00008520"/>
    </source>
</evidence>
<dbReference type="PANTHER" id="PTHR43649">
    <property type="entry name" value="ARABINOSE-BINDING PROTEIN-RELATED"/>
    <property type="match status" value="1"/>
</dbReference>
<sequence>MRLLLLITFILSFTAGCSSGSDGSAEANSTLDGKQDVAHYDLELGKFVPPVDLYTVGSVNPDINFKEGENLENNVHTRWTEERLGIRIRYLWTIPDSNEAYANKLRLELVKGNMPDIVTTRDHELIHELIDSGQFIDVGELFDQYASPVWKSAMDEEPSVWDSYIRDGEKYAIPILDYEYSADPILWIREDWLKRLNLPVPQTFIELEAVMDAFTNEDPDGNGVKDTYGLSLGFRNGPSTWMGDSSWIFGALGAVPEQWNMQADGQLQYGSTSPGTKQALDLLKNWVSKGFISPDCEWFDEERAASLFTDGKAGIIAGPYWMDGWPLSNVKNSYPDAVVQAVPIPAGPTGVVQRRGTLPVNGAILINKKMKHPEVFFIYQNYLFDYYATSNGEFTHGLAKEYDWTEIKGSPTVEPEYLPQGGLRVASYTLTFDGARIPSKVFKAIPNSIIPVLFSQKESSKKEQFTGPPTKTMRTSWELLRKLEQKTFQKIIFSDMKVESFDSFVQKWSQYGGEQITQEVNNWYLSQNSQK</sequence>